<dbReference type="Proteomes" id="UP000429958">
    <property type="component" value="Unassembled WGS sequence"/>
</dbReference>
<dbReference type="PANTHER" id="PTHR21581:SF33">
    <property type="entry name" value="D-ALANYL-D-ALANINE CARBOXYPEPTIDASE DACB"/>
    <property type="match status" value="1"/>
</dbReference>
<evidence type="ECO:0000256" key="10">
    <source>
        <dbReference type="SAM" id="SignalP"/>
    </source>
</evidence>
<comment type="caution">
    <text evidence="12">The sequence shown here is derived from an EMBL/GenBank/DDBJ whole genome shotgun (WGS) entry which is preliminary data.</text>
</comment>
<name>A0A7X2NNP0_9CLOT</name>
<organism evidence="12 13">
    <name type="scientific">Clostridium porci</name>
    <dbReference type="NCBI Taxonomy" id="2605778"/>
    <lineage>
        <taxon>Bacteria</taxon>
        <taxon>Bacillati</taxon>
        <taxon>Bacillota</taxon>
        <taxon>Clostridia</taxon>
        <taxon>Eubacteriales</taxon>
        <taxon>Clostridiaceae</taxon>
        <taxon>Clostridium</taxon>
    </lineage>
</organism>
<evidence type="ECO:0000256" key="1">
    <source>
        <dbReference type="ARBA" id="ARBA00007164"/>
    </source>
</evidence>
<keyword evidence="12" id="KW-0121">Carboxypeptidase</keyword>
<keyword evidence="2 10" id="KW-0732">Signal</keyword>
<keyword evidence="3" id="KW-0378">Hydrolase</keyword>
<dbReference type="GO" id="GO:0008360">
    <property type="term" value="P:regulation of cell shape"/>
    <property type="evidence" value="ECO:0007669"/>
    <property type="project" value="UniProtKB-KW"/>
</dbReference>
<feature type="binding site" evidence="8">
    <location>
        <position position="282"/>
    </location>
    <ligand>
        <name>substrate</name>
    </ligand>
</feature>
<evidence type="ECO:0000256" key="4">
    <source>
        <dbReference type="ARBA" id="ARBA00022960"/>
    </source>
</evidence>
<dbReference type="GO" id="GO:0006508">
    <property type="term" value="P:proteolysis"/>
    <property type="evidence" value="ECO:0007669"/>
    <property type="project" value="InterPro"/>
</dbReference>
<evidence type="ECO:0000313" key="13">
    <source>
        <dbReference type="Proteomes" id="UP000429958"/>
    </source>
</evidence>
<gene>
    <name evidence="12" type="ORF">FYJ39_17285</name>
</gene>
<keyword evidence="6" id="KW-0961">Cell wall biogenesis/degradation</keyword>
<evidence type="ECO:0000256" key="8">
    <source>
        <dbReference type="PIRSR" id="PIRSR618044-2"/>
    </source>
</evidence>
<dbReference type="Pfam" id="PF00768">
    <property type="entry name" value="Peptidase_S11"/>
    <property type="match status" value="1"/>
</dbReference>
<feature type="domain" description="Peptidase S11 D-alanyl-D-alanine carboxypeptidase A N-terminal" evidence="11">
    <location>
        <begin position="80"/>
        <end position="313"/>
    </location>
</feature>
<evidence type="ECO:0000256" key="5">
    <source>
        <dbReference type="ARBA" id="ARBA00022984"/>
    </source>
</evidence>
<sequence length="331" mass="35402">MFGCKGCFGFAKRTRALALALVTAGVLSAAGCTPGVKDAYSLTDRIPALTDADSSSHYAKGFSSDLCVISDEASFDPEFATSEAAVLFDISDKEVLYSKNAFEQLYPASITKVMTALVAIKYGDLKGRVLVTEDAVVTESGATLCGIQPGDTLTLEQLLYGLMLPSGNDAGAAIAVHMAGSIDGFADMMNEEAAALGATGTHFTNPHGLNDPNHYTTAYDLYLIFNEALNYPIFRQIIGTKAYTANYHDRNSQPVSKTWKGGNWFMTGERKTPEGLTVFGGKTGTTQAAGYCLIMGTRGPDDKEYISVVLKADSRPHLYDNMGNIISEIVK</sequence>
<keyword evidence="13" id="KW-1185">Reference proteome</keyword>
<accession>A0A7X2NNP0</accession>
<dbReference type="SUPFAM" id="SSF56601">
    <property type="entry name" value="beta-lactamase/transpeptidase-like"/>
    <property type="match status" value="1"/>
</dbReference>
<proteinExistence type="inferred from homology"/>
<evidence type="ECO:0000256" key="2">
    <source>
        <dbReference type="ARBA" id="ARBA00022729"/>
    </source>
</evidence>
<dbReference type="PANTHER" id="PTHR21581">
    <property type="entry name" value="D-ALANYL-D-ALANINE CARBOXYPEPTIDASE"/>
    <property type="match status" value="1"/>
</dbReference>
<dbReference type="AlphaFoldDB" id="A0A7X2NNP0"/>
<protein>
    <submittedName>
        <fullName evidence="12">D-alanyl-D-alanine carboxypeptidase</fullName>
    </submittedName>
</protein>
<evidence type="ECO:0000313" key="12">
    <source>
        <dbReference type="EMBL" id="MSS38239.1"/>
    </source>
</evidence>
<feature type="active site" description="Proton acceptor" evidence="7">
    <location>
        <position position="112"/>
    </location>
</feature>
<dbReference type="InterPro" id="IPR001967">
    <property type="entry name" value="Peptidase_S11_N"/>
</dbReference>
<evidence type="ECO:0000256" key="6">
    <source>
        <dbReference type="ARBA" id="ARBA00023316"/>
    </source>
</evidence>
<evidence type="ECO:0000256" key="9">
    <source>
        <dbReference type="RuleBase" id="RU004016"/>
    </source>
</evidence>
<dbReference type="PRINTS" id="PR00725">
    <property type="entry name" value="DADACBPTASE1"/>
</dbReference>
<dbReference type="GO" id="GO:0009252">
    <property type="term" value="P:peptidoglycan biosynthetic process"/>
    <property type="evidence" value="ECO:0007669"/>
    <property type="project" value="UniProtKB-KW"/>
</dbReference>
<dbReference type="GO" id="GO:0071555">
    <property type="term" value="P:cell wall organization"/>
    <property type="evidence" value="ECO:0007669"/>
    <property type="project" value="UniProtKB-KW"/>
</dbReference>
<dbReference type="Gene3D" id="3.40.710.10">
    <property type="entry name" value="DD-peptidase/beta-lactamase superfamily"/>
    <property type="match status" value="1"/>
</dbReference>
<dbReference type="GO" id="GO:0009002">
    <property type="term" value="F:serine-type D-Ala-D-Ala carboxypeptidase activity"/>
    <property type="evidence" value="ECO:0007669"/>
    <property type="project" value="InterPro"/>
</dbReference>
<keyword evidence="5" id="KW-0573">Peptidoglycan synthesis</keyword>
<evidence type="ECO:0000256" key="7">
    <source>
        <dbReference type="PIRSR" id="PIRSR618044-1"/>
    </source>
</evidence>
<feature type="chain" id="PRO_5031453455" evidence="10">
    <location>
        <begin position="30"/>
        <end position="331"/>
    </location>
</feature>
<dbReference type="PROSITE" id="PS51257">
    <property type="entry name" value="PROKAR_LIPOPROTEIN"/>
    <property type="match status" value="1"/>
</dbReference>
<feature type="active site" description="Acyl-ester intermediate" evidence="7">
    <location>
        <position position="109"/>
    </location>
</feature>
<dbReference type="InterPro" id="IPR018044">
    <property type="entry name" value="Peptidase_S11"/>
</dbReference>
<dbReference type="InterPro" id="IPR012338">
    <property type="entry name" value="Beta-lactam/transpept-like"/>
</dbReference>
<feature type="active site" evidence="7">
    <location>
        <position position="166"/>
    </location>
</feature>
<feature type="signal peptide" evidence="10">
    <location>
        <begin position="1"/>
        <end position="29"/>
    </location>
</feature>
<keyword evidence="4" id="KW-0133">Cell shape</keyword>
<reference evidence="12 13" key="1">
    <citation type="submission" date="2019-08" db="EMBL/GenBank/DDBJ databases">
        <title>In-depth cultivation of the pig gut microbiome towards novel bacterial diversity and tailored functional studies.</title>
        <authorList>
            <person name="Wylensek D."/>
            <person name="Hitch T.C.A."/>
            <person name="Clavel T."/>
        </authorList>
    </citation>
    <scope>NUCLEOTIDE SEQUENCE [LARGE SCALE GENOMIC DNA]</scope>
    <source>
        <strain evidence="12 13">WCA-389-WT-23D1</strain>
    </source>
</reference>
<keyword evidence="12" id="KW-0645">Protease</keyword>
<comment type="similarity">
    <text evidence="1 9">Belongs to the peptidase S11 family.</text>
</comment>
<dbReference type="EMBL" id="VUMD01000020">
    <property type="protein sequence ID" value="MSS38239.1"/>
    <property type="molecule type" value="Genomic_DNA"/>
</dbReference>
<evidence type="ECO:0000259" key="11">
    <source>
        <dbReference type="Pfam" id="PF00768"/>
    </source>
</evidence>
<evidence type="ECO:0000256" key="3">
    <source>
        <dbReference type="ARBA" id="ARBA00022801"/>
    </source>
</evidence>